<dbReference type="PRINTS" id="PR00598">
    <property type="entry name" value="HTHMARR"/>
</dbReference>
<evidence type="ECO:0000313" key="3">
    <source>
        <dbReference type="Proteomes" id="UP001157125"/>
    </source>
</evidence>
<dbReference type="PANTHER" id="PTHR33164">
    <property type="entry name" value="TRANSCRIPTIONAL REGULATOR, MARR FAMILY"/>
    <property type="match status" value="1"/>
</dbReference>
<dbReference type="Gene3D" id="1.10.10.10">
    <property type="entry name" value="Winged helix-like DNA-binding domain superfamily/Winged helix DNA-binding domain"/>
    <property type="match status" value="1"/>
</dbReference>
<name>A0ABQ6ILQ9_9MICO</name>
<dbReference type="Proteomes" id="UP001157125">
    <property type="component" value="Unassembled WGS sequence"/>
</dbReference>
<evidence type="ECO:0000259" key="1">
    <source>
        <dbReference type="PROSITE" id="PS50995"/>
    </source>
</evidence>
<protein>
    <submittedName>
        <fullName evidence="2">MarR family transcriptional regulator</fullName>
    </submittedName>
</protein>
<dbReference type="PROSITE" id="PS50995">
    <property type="entry name" value="HTH_MARR_2"/>
    <property type="match status" value="1"/>
</dbReference>
<accession>A0ABQ6ILQ9</accession>
<sequence length="172" mass="19265">MMADMPDRQPDAVDAFYGAWRRERPDLDLEAFPIIGRLSRFADLVQDRLDAVFAEHGLQSWEFDVLAALRRAGAPYELTPGELDRALLISSGTTTHRVQRLEQRGFVTRRRDEADRRVVRVRLTEEGRAVQSTAHAAHAANESRILAGLEPGEREALLAGLLALGREPGRRA</sequence>
<feature type="domain" description="HTH marR-type" evidence="1">
    <location>
        <begin position="28"/>
        <end position="166"/>
    </location>
</feature>
<dbReference type="InterPro" id="IPR000835">
    <property type="entry name" value="HTH_MarR-typ"/>
</dbReference>
<dbReference type="EMBL" id="BSUN01000001">
    <property type="protein sequence ID" value="GMA37619.1"/>
    <property type="molecule type" value="Genomic_DNA"/>
</dbReference>
<dbReference type="InterPro" id="IPR036390">
    <property type="entry name" value="WH_DNA-bd_sf"/>
</dbReference>
<dbReference type="CDD" id="cd00090">
    <property type="entry name" value="HTH_ARSR"/>
    <property type="match status" value="1"/>
</dbReference>
<proteinExistence type="predicted"/>
<dbReference type="InterPro" id="IPR011991">
    <property type="entry name" value="ArsR-like_HTH"/>
</dbReference>
<dbReference type="InterPro" id="IPR036388">
    <property type="entry name" value="WH-like_DNA-bd_sf"/>
</dbReference>
<organism evidence="2 3">
    <name type="scientific">Demequina litorisediminis</name>
    <dbReference type="NCBI Taxonomy" id="1849022"/>
    <lineage>
        <taxon>Bacteria</taxon>
        <taxon>Bacillati</taxon>
        <taxon>Actinomycetota</taxon>
        <taxon>Actinomycetes</taxon>
        <taxon>Micrococcales</taxon>
        <taxon>Demequinaceae</taxon>
        <taxon>Demequina</taxon>
    </lineage>
</organism>
<comment type="caution">
    <text evidence="2">The sequence shown here is derived from an EMBL/GenBank/DDBJ whole genome shotgun (WGS) entry which is preliminary data.</text>
</comment>
<dbReference type="PANTHER" id="PTHR33164:SF104">
    <property type="entry name" value="TRANSCRIPTIONAL REGULATORY PROTEIN"/>
    <property type="match status" value="1"/>
</dbReference>
<dbReference type="SMART" id="SM00347">
    <property type="entry name" value="HTH_MARR"/>
    <property type="match status" value="1"/>
</dbReference>
<gene>
    <name evidence="2" type="ORF">GCM10025876_38230</name>
</gene>
<dbReference type="InterPro" id="IPR039422">
    <property type="entry name" value="MarR/SlyA-like"/>
</dbReference>
<dbReference type="SUPFAM" id="SSF46785">
    <property type="entry name" value="Winged helix' DNA-binding domain"/>
    <property type="match status" value="1"/>
</dbReference>
<keyword evidence="3" id="KW-1185">Reference proteome</keyword>
<reference evidence="3" key="1">
    <citation type="journal article" date="2019" name="Int. J. Syst. Evol. Microbiol.">
        <title>The Global Catalogue of Microorganisms (GCM) 10K type strain sequencing project: providing services to taxonomists for standard genome sequencing and annotation.</title>
        <authorList>
            <consortium name="The Broad Institute Genomics Platform"/>
            <consortium name="The Broad Institute Genome Sequencing Center for Infectious Disease"/>
            <person name="Wu L."/>
            <person name="Ma J."/>
        </authorList>
    </citation>
    <scope>NUCLEOTIDE SEQUENCE [LARGE SCALE GENOMIC DNA]</scope>
    <source>
        <strain evidence="3">NBRC 112299</strain>
    </source>
</reference>
<evidence type="ECO:0000313" key="2">
    <source>
        <dbReference type="EMBL" id="GMA37619.1"/>
    </source>
</evidence>
<dbReference type="Pfam" id="PF12802">
    <property type="entry name" value="MarR_2"/>
    <property type="match status" value="1"/>
</dbReference>